<dbReference type="AlphaFoldDB" id="A0A1I5T111"/>
<dbReference type="Proteomes" id="UP000199306">
    <property type="component" value="Unassembled WGS sequence"/>
</dbReference>
<keyword evidence="2" id="KW-1185">Reference proteome</keyword>
<proteinExistence type="predicted"/>
<accession>A0A1I5T111</accession>
<dbReference type="RefSeq" id="WP_092016930.1">
    <property type="nucleotide sequence ID" value="NZ_FOXH01000005.1"/>
</dbReference>
<sequence>MAKDTKIGLILGVDTKEEFDKPAVIPEPLVMLEEAGTVRLSGIDKGSGLIHLVCEGLEGKKVIVRVNNKDSGAGIVKDGVLSVKVSGSLLGAYSLNFIF</sequence>
<organism evidence="1 2">
    <name type="scientific">Pseudarcicella hirudinis</name>
    <dbReference type="NCBI Taxonomy" id="1079859"/>
    <lineage>
        <taxon>Bacteria</taxon>
        <taxon>Pseudomonadati</taxon>
        <taxon>Bacteroidota</taxon>
        <taxon>Cytophagia</taxon>
        <taxon>Cytophagales</taxon>
        <taxon>Flectobacillaceae</taxon>
        <taxon>Pseudarcicella</taxon>
    </lineage>
</organism>
<name>A0A1I5T111_9BACT</name>
<evidence type="ECO:0000313" key="1">
    <source>
        <dbReference type="EMBL" id="SFP76719.1"/>
    </source>
</evidence>
<dbReference type="EMBL" id="FOXH01000005">
    <property type="protein sequence ID" value="SFP76719.1"/>
    <property type="molecule type" value="Genomic_DNA"/>
</dbReference>
<evidence type="ECO:0000313" key="2">
    <source>
        <dbReference type="Proteomes" id="UP000199306"/>
    </source>
</evidence>
<reference evidence="1 2" key="1">
    <citation type="submission" date="2016-10" db="EMBL/GenBank/DDBJ databases">
        <authorList>
            <person name="de Groot N.N."/>
        </authorList>
    </citation>
    <scope>NUCLEOTIDE SEQUENCE [LARGE SCALE GENOMIC DNA]</scope>
    <source>
        <strain evidence="2">E92,LMG 26720,CCM 7988</strain>
    </source>
</reference>
<dbReference type="STRING" id="1079859.SAMN04515674_105317"/>
<protein>
    <submittedName>
        <fullName evidence="1">Uncharacterized protein</fullName>
    </submittedName>
</protein>
<gene>
    <name evidence="1" type="ORF">SAMN04515674_105317</name>
</gene>